<dbReference type="GO" id="GO:0042128">
    <property type="term" value="P:nitrate assimilation"/>
    <property type="evidence" value="ECO:0007669"/>
    <property type="project" value="UniProtKB-KW"/>
</dbReference>
<comment type="subcellular location">
    <subcellularLocation>
        <location evidence="4">Periplasm</location>
    </subcellularLocation>
</comment>
<evidence type="ECO:0000256" key="2">
    <source>
        <dbReference type="ARBA" id="ARBA00001973"/>
    </source>
</evidence>
<comment type="subunit">
    <text evidence="7">Homotrimer.</text>
</comment>
<evidence type="ECO:0000256" key="9">
    <source>
        <dbReference type="ARBA" id="ARBA00017290"/>
    </source>
</evidence>
<feature type="domain" description="Plastocyanin-like" evidence="23">
    <location>
        <begin position="69"/>
        <end position="181"/>
    </location>
</feature>
<keyword evidence="17" id="KW-0534">Nitrate assimilation</keyword>
<evidence type="ECO:0000256" key="19">
    <source>
        <dbReference type="ARBA" id="ARBA00049340"/>
    </source>
</evidence>
<sequence>MVAAGLVASAASRVPAEASMTDHGVLDYGGGDAGGAEHDGHHAGVDISTLTGPADRTPDRRFALDARAARVTLASGERVDAWTFNGTLPGPELRVRQGELVEVTLTNADVPAGVTVHWHGVNVPNAEDGVAGLTQDAVRPAGRHVYRFVAEQTGTFWYHSHQQSNDQVRRGLFGALVVEPRTAAAGTDLVVLAHAWSTSHDDRDGWTSALSVAAATPSTGTVRRQVTPGTRVRLRLVNADNEPRVHALAGAPFRVTAIDGNDVAGPTDLTGRALLVAGGGRYDVELTMPAGPVQLTLTRDTNGRGSPAVLLSPDGLGELRHAPPGDVLDPAAYGSPTDLPYGADSAFDRTFTLLLGETIGFYNGRPGQWTTINGGVYPDTPVLAVAQGDLVKVTILNRGFEDHPMHLHGHHMLVLSRDGRAATGSPWWTDTLNVAPGERYEVAFRADNPGLWMDHCHNLEHAAEGMTTHLMYLGYHTPHRVGPDTGNQPE</sequence>
<evidence type="ECO:0000259" key="23">
    <source>
        <dbReference type="Pfam" id="PF07732"/>
    </source>
</evidence>
<reference evidence="24 25" key="1">
    <citation type="submission" date="2016-12" db="EMBL/GenBank/DDBJ databases">
        <title>The draft genome sequence of Actinophytocola sp. 11-183.</title>
        <authorList>
            <person name="Wang W."/>
            <person name="Yuan L."/>
        </authorList>
    </citation>
    <scope>NUCLEOTIDE SEQUENCE [LARGE SCALE GENOMIC DNA]</scope>
    <source>
        <strain evidence="24 25">11-183</strain>
    </source>
</reference>
<feature type="binding site" description="type 1 copper site" evidence="20">
    <location>
        <position position="119"/>
    </location>
    <ligand>
        <name>Cu cation</name>
        <dbReference type="ChEBI" id="CHEBI:23378"/>
        <label>1</label>
    </ligand>
</feature>
<comment type="pathway">
    <text evidence="5">Nitrogen metabolism; nitrate reduction (denitrification); dinitrogen from nitrate: step 2/4.</text>
</comment>
<keyword evidence="25" id="KW-1185">Reference proteome</keyword>
<accession>A0A1Q8CW41</accession>
<keyword evidence="11 20" id="KW-0479">Metal-binding</keyword>
<keyword evidence="16 20" id="KW-0186">Copper</keyword>
<comment type="similarity">
    <text evidence="6">Belongs to the multicopper oxidase family.</text>
</comment>
<evidence type="ECO:0000256" key="16">
    <source>
        <dbReference type="ARBA" id="ARBA00023008"/>
    </source>
</evidence>
<dbReference type="SUPFAM" id="SSF49503">
    <property type="entry name" value="Cupredoxins"/>
    <property type="match status" value="3"/>
</dbReference>
<comment type="cofactor">
    <cofactor evidence="3">
        <name>FAD</name>
        <dbReference type="ChEBI" id="CHEBI:57692"/>
    </cofactor>
</comment>
<evidence type="ECO:0000256" key="18">
    <source>
        <dbReference type="ARBA" id="ARBA00032356"/>
    </source>
</evidence>
<dbReference type="PROSITE" id="PS00080">
    <property type="entry name" value="MULTICOPPER_OXIDASE2"/>
    <property type="match status" value="1"/>
</dbReference>
<gene>
    <name evidence="24" type="ORF">BU204_05540</name>
</gene>
<evidence type="ECO:0000313" key="25">
    <source>
        <dbReference type="Proteomes" id="UP000185596"/>
    </source>
</evidence>
<dbReference type="GO" id="GO:0005507">
    <property type="term" value="F:copper ion binding"/>
    <property type="evidence" value="ECO:0007669"/>
    <property type="project" value="InterPro"/>
</dbReference>
<evidence type="ECO:0000256" key="20">
    <source>
        <dbReference type="PIRSR" id="PIRSR601287-1"/>
    </source>
</evidence>
<evidence type="ECO:0000256" key="17">
    <source>
        <dbReference type="ARBA" id="ARBA00023063"/>
    </source>
</evidence>
<keyword evidence="15" id="KW-0560">Oxidoreductase</keyword>
<evidence type="ECO:0000256" key="15">
    <source>
        <dbReference type="ARBA" id="ARBA00023002"/>
    </source>
</evidence>
<dbReference type="InterPro" id="IPR002355">
    <property type="entry name" value="Cu_oxidase_Cu_BS"/>
</dbReference>
<evidence type="ECO:0000256" key="1">
    <source>
        <dbReference type="ARBA" id="ARBA00001960"/>
    </source>
</evidence>
<dbReference type="GO" id="GO:0019333">
    <property type="term" value="P:denitrification pathway"/>
    <property type="evidence" value="ECO:0007669"/>
    <property type="project" value="UniProtKB-UniPathway"/>
</dbReference>
<dbReference type="Gene3D" id="2.60.40.420">
    <property type="entry name" value="Cupredoxins - blue copper proteins"/>
    <property type="match status" value="3"/>
</dbReference>
<evidence type="ECO:0000313" key="24">
    <source>
        <dbReference type="EMBL" id="OLF18577.1"/>
    </source>
</evidence>
<keyword evidence="10" id="KW-0285">Flavoprotein</keyword>
<feature type="binding site" description="type 1 copper site" evidence="20">
    <location>
        <position position="159"/>
    </location>
    <ligand>
        <name>Cu cation</name>
        <dbReference type="ChEBI" id="CHEBI:23378"/>
        <label>1</label>
    </ligand>
</feature>
<evidence type="ECO:0000256" key="6">
    <source>
        <dbReference type="ARBA" id="ARBA00010609"/>
    </source>
</evidence>
<evidence type="ECO:0000256" key="5">
    <source>
        <dbReference type="ARBA" id="ARBA00005127"/>
    </source>
</evidence>
<dbReference type="EMBL" id="MSIE01000007">
    <property type="protein sequence ID" value="OLF18577.1"/>
    <property type="molecule type" value="Genomic_DNA"/>
</dbReference>
<evidence type="ECO:0000256" key="14">
    <source>
        <dbReference type="ARBA" id="ARBA00022827"/>
    </source>
</evidence>
<feature type="domain" description="Plastocyanin-like" evidence="21">
    <location>
        <begin position="220"/>
        <end position="290"/>
    </location>
</feature>
<keyword evidence="14" id="KW-0274">FAD</keyword>
<evidence type="ECO:0000256" key="13">
    <source>
        <dbReference type="ARBA" id="ARBA00022764"/>
    </source>
</evidence>
<proteinExistence type="inferred from homology"/>
<comment type="catalytic activity">
    <reaction evidence="19">
        <text>nitric oxide + Fe(III)-[cytochrome c] + H2O = Fe(II)-[cytochrome c] + nitrite + 2 H(+)</text>
        <dbReference type="Rhea" id="RHEA:15233"/>
        <dbReference type="Rhea" id="RHEA-COMP:10350"/>
        <dbReference type="Rhea" id="RHEA-COMP:14399"/>
        <dbReference type="ChEBI" id="CHEBI:15377"/>
        <dbReference type="ChEBI" id="CHEBI:15378"/>
        <dbReference type="ChEBI" id="CHEBI:16301"/>
        <dbReference type="ChEBI" id="CHEBI:16480"/>
        <dbReference type="ChEBI" id="CHEBI:29033"/>
        <dbReference type="ChEBI" id="CHEBI:29034"/>
        <dbReference type="EC" id="1.7.2.1"/>
    </reaction>
</comment>
<dbReference type="Proteomes" id="UP000185596">
    <property type="component" value="Unassembled WGS sequence"/>
</dbReference>
<dbReference type="UniPathway" id="UPA00652">
    <property type="reaction ID" value="UER00707"/>
</dbReference>
<dbReference type="GO" id="GO:0050421">
    <property type="term" value="F:nitrite reductase (NO-forming) activity"/>
    <property type="evidence" value="ECO:0007669"/>
    <property type="project" value="UniProtKB-EC"/>
</dbReference>
<evidence type="ECO:0000256" key="11">
    <source>
        <dbReference type="ARBA" id="ARBA00022723"/>
    </source>
</evidence>
<dbReference type="Pfam" id="PF07732">
    <property type="entry name" value="Cu-oxidase_3"/>
    <property type="match status" value="1"/>
</dbReference>
<dbReference type="STRING" id="1912961.BU204_05540"/>
<evidence type="ECO:0000259" key="21">
    <source>
        <dbReference type="Pfam" id="PF00394"/>
    </source>
</evidence>
<evidence type="ECO:0000259" key="22">
    <source>
        <dbReference type="Pfam" id="PF07731"/>
    </source>
</evidence>
<name>A0A1Q8CW41_9PSEU</name>
<dbReference type="Pfam" id="PF00394">
    <property type="entry name" value="Cu-oxidase"/>
    <property type="match status" value="1"/>
</dbReference>
<protein>
    <recommendedName>
        <fullName evidence="9">Copper-containing nitrite reductase</fullName>
        <ecNumber evidence="8">1.7.2.1</ecNumber>
    </recommendedName>
    <alternativeName>
        <fullName evidence="18">Cu-NIR</fullName>
    </alternativeName>
</protein>
<evidence type="ECO:0000256" key="8">
    <source>
        <dbReference type="ARBA" id="ARBA00011882"/>
    </source>
</evidence>
<dbReference type="InterPro" id="IPR011707">
    <property type="entry name" value="Cu-oxidase-like_N"/>
</dbReference>
<evidence type="ECO:0000256" key="3">
    <source>
        <dbReference type="ARBA" id="ARBA00001974"/>
    </source>
</evidence>
<dbReference type="InterPro" id="IPR011706">
    <property type="entry name" value="Cu-oxidase_C"/>
</dbReference>
<evidence type="ECO:0000256" key="12">
    <source>
        <dbReference type="ARBA" id="ARBA00022737"/>
    </source>
</evidence>
<dbReference type="PRINTS" id="PR00695">
    <property type="entry name" value="CUNO2RDTASE"/>
</dbReference>
<dbReference type="InterPro" id="IPR045087">
    <property type="entry name" value="Cu-oxidase_fam"/>
</dbReference>
<dbReference type="InterPro" id="IPR001117">
    <property type="entry name" value="Cu-oxidase_2nd"/>
</dbReference>
<evidence type="ECO:0000256" key="10">
    <source>
        <dbReference type="ARBA" id="ARBA00022630"/>
    </source>
</evidence>
<dbReference type="EC" id="1.7.2.1" evidence="8"/>
<comment type="cofactor">
    <cofactor evidence="1 20">
        <name>Cu(+)</name>
        <dbReference type="ChEBI" id="CHEBI:49552"/>
    </cofactor>
</comment>
<organism evidence="24 25">
    <name type="scientific">Actinophytocola xanthii</name>
    <dbReference type="NCBI Taxonomy" id="1912961"/>
    <lineage>
        <taxon>Bacteria</taxon>
        <taxon>Bacillati</taxon>
        <taxon>Actinomycetota</taxon>
        <taxon>Actinomycetes</taxon>
        <taxon>Pseudonocardiales</taxon>
        <taxon>Pseudonocardiaceae</taxon>
    </lineage>
</organism>
<dbReference type="CDD" id="cd04202">
    <property type="entry name" value="CuRO_D2_2dMcoN_like"/>
    <property type="match status" value="1"/>
</dbReference>
<dbReference type="InterPro" id="IPR008972">
    <property type="entry name" value="Cupredoxin"/>
</dbReference>
<dbReference type="PANTHER" id="PTHR11709">
    <property type="entry name" value="MULTI-COPPER OXIDASE"/>
    <property type="match status" value="1"/>
</dbReference>
<evidence type="ECO:0000256" key="4">
    <source>
        <dbReference type="ARBA" id="ARBA00004418"/>
    </source>
</evidence>
<dbReference type="Pfam" id="PF07731">
    <property type="entry name" value="Cu-oxidase_2"/>
    <property type="match status" value="1"/>
</dbReference>
<comment type="cofactor">
    <cofactor evidence="2 20">
        <name>Cu(2+)</name>
        <dbReference type="ChEBI" id="CHEBI:29036"/>
    </cofactor>
</comment>
<feature type="domain" description="Plastocyanin-like" evidence="22">
    <location>
        <begin position="366"/>
        <end position="470"/>
    </location>
</feature>
<dbReference type="InterPro" id="IPR001287">
    <property type="entry name" value="NO2-reductase_Cu"/>
</dbReference>
<comment type="caution">
    <text evidence="24">The sequence shown here is derived from an EMBL/GenBank/DDBJ whole genome shotgun (WGS) entry which is preliminary data.</text>
</comment>
<dbReference type="GO" id="GO:0042597">
    <property type="term" value="C:periplasmic space"/>
    <property type="evidence" value="ECO:0007669"/>
    <property type="project" value="UniProtKB-SubCell"/>
</dbReference>
<dbReference type="AlphaFoldDB" id="A0A1Q8CW41"/>
<evidence type="ECO:0000256" key="7">
    <source>
        <dbReference type="ARBA" id="ARBA00011233"/>
    </source>
</evidence>
<keyword evidence="12" id="KW-0677">Repeat</keyword>
<keyword evidence="13" id="KW-0574">Periplasm</keyword>